<dbReference type="PANTHER" id="PTHR42923">
    <property type="entry name" value="PROTOPORPHYRINOGEN OXIDASE"/>
    <property type="match status" value="1"/>
</dbReference>
<dbReference type="InterPro" id="IPR036188">
    <property type="entry name" value="FAD/NAD-bd_sf"/>
</dbReference>
<dbReference type="PANTHER" id="PTHR42923:SF46">
    <property type="entry name" value="AMINE OXIDASE"/>
    <property type="match status" value="1"/>
</dbReference>
<sequence>MHMEQAQKIVIVGAGIGGLASGYFLREAGRDIAIYERSDVPGGRIKVLQKGDSIVDVGTQYFHTNYVETYKLLEALGLKDQLLPIRPPVQLMRNGRGYLVKHNTIRYRMIPLGSNLKFGRIILTALRNFGRLDPYYNGPLEEFEDIDLAQYVLQKCDKEVLEFLVRPIISAFNLSDPEGESLAHFLYITKQFLTSSDTCLPTGMITLPKKLAESLPVTYNAEVEEIEVKANQVTGVRLKVGGESRRVQTNAIVCATPLKEVGRFLPVLTDEERSVTRDFKYSQFPLAVFFMKRRLPGNQWAYVFSRTENFKAAYTSDASFKCTQMVPSGKSVMQVWFAGEAGEQLVDEPDDVIIQLARREMKRVIPEFENEIESVEIVRHHTGMPRYMVGIYPRLRKFLKSVERIKGLYLVGDYYGHSTLETVVRSARRMGMG</sequence>
<dbReference type="GO" id="GO:0016491">
    <property type="term" value="F:oxidoreductase activity"/>
    <property type="evidence" value="ECO:0007669"/>
    <property type="project" value="InterPro"/>
</dbReference>
<dbReference type="Pfam" id="PF01593">
    <property type="entry name" value="Amino_oxidase"/>
    <property type="match status" value="1"/>
</dbReference>
<dbReference type="AlphaFoldDB" id="A0A419EU76"/>
<feature type="domain" description="Amine oxidase" evidence="1">
    <location>
        <begin position="16"/>
        <end position="429"/>
    </location>
</feature>
<evidence type="ECO:0000313" key="2">
    <source>
        <dbReference type="EMBL" id="RJP67746.1"/>
    </source>
</evidence>
<name>A0A419EU76_9BACT</name>
<comment type="caution">
    <text evidence="2">The sequence shown here is derived from an EMBL/GenBank/DDBJ whole genome shotgun (WGS) entry which is preliminary data.</text>
</comment>
<dbReference type="Proteomes" id="UP000285961">
    <property type="component" value="Unassembled WGS sequence"/>
</dbReference>
<dbReference type="Gene3D" id="1.10.3110.10">
    <property type="entry name" value="protoporphyrinogen ix oxidase, domain 3"/>
    <property type="match status" value="1"/>
</dbReference>
<organism evidence="2 3">
    <name type="scientific">Candidatus Abyssobacteria bacterium SURF_17</name>
    <dbReference type="NCBI Taxonomy" id="2093361"/>
    <lineage>
        <taxon>Bacteria</taxon>
        <taxon>Pseudomonadati</taxon>
        <taxon>Candidatus Hydrogenedentota</taxon>
        <taxon>Candidatus Abyssobacteria</taxon>
    </lineage>
</organism>
<evidence type="ECO:0000313" key="3">
    <source>
        <dbReference type="Proteomes" id="UP000285961"/>
    </source>
</evidence>
<accession>A0A419EU76</accession>
<dbReference type="InterPro" id="IPR050464">
    <property type="entry name" value="Zeta_carotene_desat/Oxidored"/>
</dbReference>
<dbReference type="Gene3D" id="3.90.660.20">
    <property type="entry name" value="Protoporphyrinogen oxidase, mitochondrial, domain 2"/>
    <property type="match status" value="1"/>
</dbReference>
<dbReference type="Gene3D" id="3.50.50.60">
    <property type="entry name" value="FAD/NAD(P)-binding domain"/>
    <property type="match status" value="1"/>
</dbReference>
<dbReference type="EMBL" id="QZKI01000100">
    <property type="protein sequence ID" value="RJP67746.1"/>
    <property type="molecule type" value="Genomic_DNA"/>
</dbReference>
<proteinExistence type="predicted"/>
<dbReference type="InterPro" id="IPR002937">
    <property type="entry name" value="Amino_oxidase"/>
</dbReference>
<reference evidence="2 3" key="1">
    <citation type="journal article" date="2017" name="ISME J.">
        <title>Energy and carbon metabolisms in a deep terrestrial subsurface fluid microbial community.</title>
        <authorList>
            <person name="Momper L."/>
            <person name="Jungbluth S.P."/>
            <person name="Lee M.D."/>
            <person name="Amend J.P."/>
        </authorList>
    </citation>
    <scope>NUCLEOTIDE SEQUENCE [LARGE SCALE GENOMIC DNA]</scope>
    <source>
        <strain evidence="2">SURF_17</strain>
    </source>
</reference>
<gene>
    <name evidence="2" type="ORF">C4532_14145</name>
</gene>
<dbReference type="SUPFAM" id="SSF51905">
    <property type="entry name" value="FAD/NAD(P)-binding domain"/>
    <property type="match status" value="1"/>
</dbReference>
<protein>
    <submittedName>
        <fullName evidence="2">FAD-dependent oxidoreductase</fullName>
    </submittedName>
</protein>
<evidence type="ECO:0000259" key="1">
    <source>
        <dbReference type="Pfam" id="PF01593"/>
    </source>
</evidence>